<dbReference type="AlphaFoldDB" id="A0A399ESC9"/>
<dbReference type="NCBIfam" id="NF011291">
    <property type="entry name" value="PRK14703.1"/>
    <property type="match status" value="1"/>
</dbReference>
<dbReference type="EC" id="6.1.1.18" evidence="10"/>
<evidence type="ECO:0000256" key="2">
    <source>
        <dbReference type="ARBA" id="ARBA00022490"/>
    </source>
</evidence>
<keyword evidence="4 10" id="KW-0547">Nucleotide-binding</keyword>
<dbReference type="InterPro" id="IPR050132">
    <property type="entry name" value="Gln/Glu-tRNA_Ligase"/>
</dbReference>
<comment type="caution">
    <text evidence="10">Lacks conserved residue(s) required for the propagation of feature annotation.</text>
</comment>
<evidence type="ECO:0000256" key="6">
    <source>
        <dbReference type="ARBA" id="ARBA00022917"/>
    </source>
</evidence>
<feature type="binding site" evidence="10">
    <location>
        <position position="219"/>
    </location>
    <ligand>
        <name>L-glutamine</name>
        <dbReference type="ChEBI" id="CHEBI:58359"/>
    </ligand>
</feature>
<organism evidence="14 15">
    <name type="scientific">Calidithermus terrae</name>
    <dbReference type="NCBI Taxonomy" id="1408545"/>
    <lineage>
        <taxon>Bacteria</taxon>
        <taxon>Thermotogati</taxon>
        <taxon>Deinococcota</taxon>
        <taxon>Deinococci</taxon>
        <taxon>Thermales</taxon>
        <taxon>Thermaceae</taxon>
        <taxon>Calidithermus</taxon>
    </lineage>
</organism>
<feature type="binding site" evidence="10">
    <location>
        <begin position="293"/>
        <end position="295"/>
    </location>
    <ligand>
        <name>ATP</name>
        <dbReference type="ChEBI" id="CHEBI:30616"/>
    </ligand>
</feature>
<dbReference type="NCBIfam" id="TIGR00440">
    <property type="entry name" value="glnS"/>
    <property type="match status" value="1"/>
</dbReference>
<dbReference type="Pfam" id="PF03950">
    <property type="entry name" value="tRNA-synt_1c_C"/>
    <property type="match status" value="2"/>
</dbReference>
<feature type="binding site" evidence="10">
    <location>
        <position position="75"/>
    </location>
    <ligand>
        <name>L-glutamine</name>
        <dbReference type="ChEBI" id="CHEBI:58359"/>
    </ligand>
</feature>
<dbReference type="GO" id="GO:0050567">
    <property type="term" value="F:glutaminyl-tRNA synthase (glutamine-hydrolyzing) activity"/>
    <property type="evidence" value="ECO:0007669"/>
    <property type="project" value="RHEA"/>
</dbReference>
<keyword evidence="6 10" id="KW-0648">Protein biosynthesis</keyword>
<dbReference type="EMBL" id="QXDL01000034">
    <property type="protein sequence ID" value="RIH87514.1"/>
    <property type="molecule type" value="Genomic_DNA"/>
</dbReference>
<feature type="domain" description="Asn/Gln amidotransferase" evidence="13">
    <location>
        <begin position="672"/>
        <end position="813"/>
    </location>
</feature>
<proteinExistence type="inferred from homology"/>
<comment type="catalytic activity">
    <reaction evidence="8">
        <text>L-aspartyl-tRNA(Asn) + L-glutamine + ATP + H2O = L-asparaginyl-tRNA(Asn) + L-glutamate + ADP + phosphate + 2 H(+)</text>
        <dbReference type="Rhea" id="RHEA:14513"/>
        <dbReference type="Rhea" id="RHEA-COMP:9674"/>
        <dbReference type="Rhea" id="RHEA-COMP:9677"/>
        <dbReference type="ChEBI" id="CHEBI:15377"/>
        <dbReference type="ChEBI" id="CHEBI:15378"/>
        <dbReference type="ChEBI" id="CHEBI:29985"/>
        <dbReference type="ChEBI" id="CHEBI:30616"/>
        <dbReference type="ChEBI" id="CHEBI:43474"/>
        <dbReference type="ChEBI" id="CHEBI:58359"/>
        <dbReference type="ChEBI" id="CHEBI:78515"/>
        <dbReference type="ChEBI" id="CHEBI:78516"/>
        <dbReference type="ChEBI" id="CHEBI:456216"/>
    </reaction>
</comment>
<dbReference type="Proteomes" id="UP000265715">
    <property type="component" value="Unassembled WGS sequence"/>
</dbReference>
<dbReference type="Gene3D" id="3.40.50.620">
    <property type="entry name" value="HUPs"/>
    <property type="match status" value="1"/>
</dbReference>
<comment type="catalytic activity">
    <reaction evidence="9">
        <text>L-glutamyl-tRNA(Gln) + L-glutamine + ATP + H2O = L-glutaminyl-tRNA(Gln) + L-glutamate + ADP + phosphate + H(+)</text>
        <dbReference type="Rhea" id="RHEA:17521"/>
        <dbReference type="Rhea" id="RHEA-COMP:9681"/>
        <dbReference type="Rhea" id="RHEA-COMP:9684"/>
        <dbReference type="ChEBI" id="CHEBI:15377"/>
        <dbReference type="ChEBI" id="CHEBI:15378"/>
        <dbReference type="ChEBI" id="CHEBI:29985"/>
        <dbReference type="ChEBI" id="CHEBI:30616"/>
        <dbReference type="ChEBI" id="CHEBI:43474"/>
        <dbReference type="ChEBI" id="CHEBI:58359"/>
        <dbReference type="ChEBI" id="CHEBI:78520"/>
        <dbReference type="ChEBI" id="CHEBI:78521"/>
        <dbReference type="ChEBI" id="CHEBI:456216"/>
    </reaction>
</comment>
<dbReference type="GO" id="GO:0006425">
    <property type="term" value="P:glutaminyl-tRNA aminoacylation"/>
    <property type="evidence" value="ECO:0007669"/>
    <property type="project" value="UniProtKB-UniRule"/>
</dbReference>
<keyword evidence="2 10" id="KW-0963">Cytoplasm</keyword>
<dbReference type="InterPro" id="IPR003789">
    <property type="entry name" value="Asn/Gln_tRNA_amidoTrase-B-like"/>
</dbReference>
<dbReference type="InterPro" id="IPR004514">
    <property type="entry name" value="Gln-tRNA-synth"/>
</dbReference>
<sequence>MSTVKNPPEPGRRMVSPNFITEIIDADLEAGRYAGVVTRFPPEPNGYAHLGHAIASYINFGIAHDYGGRCCLRFDDTNPETEKQEYVDSIIEDMRWLGWQWGETSYASNYFEELYRMALSLIERGLAYVDSVSPEEMARLRGSVDKPGTPSPYRERSVQENLELFARMRAGEFPNGAHVLRAKIDLASPNMKLRDPVLYRIVHAEHYRTGSRWCIYPSYDFAQATTDALDGVTHSLCSLEFVDNRAVYDWLMEHLWEGIRDQQRAERPQQDQQRAGRPYQYEFGRRSLEYTVVSKRKLRKLVAGGYVRGWDDPRMPTLAGQRRRGVTPEAIRAFASQVGISRTNRTVDIGLLEHAIRDDLNRRAPRVMAVTRPLKVVLTNLPDGHEETLHLAYWPHDVVQESPDGLVALPDGRRVRPEEATRAVPFTRELYIERDDFAPQPPPGFKRLTPGGTVRLRGAGIVRCDGYQTDDAGEVVELSCTLLGEGASAKGVIHWVSASRALRAEFRLYDRLFSVPHPEAEAKEHEEEEAEGGAVPLQEERDFLSFLNPKSLEVTHGYVEPSVAADPADTRYQFERMGYFWRDPVDSRPEALVFNRIVTLKDAWGKESERQTPKAERPKAPKAEHPHDAPDPTRTSARPFTAEQQERLERLKAQGVGEAEALVLAREPRLEAYLSEAARHGKIGPLASWVVNDLGSAIREEQVRVAPAQLAALLRLLEEGSINTRIAKDVLAEAQQGGEDPVAIVERKGLRQLSDAGALEPVVERVLAANPDKVAAYRAGKTGLMGFFVGQVMRETQGQANPQLLQELLSRKLAVNDES</sequence>
<dbReference type="OrthoDB" id="9801560at2"/>
<comment type="caution">
    <text evidence="14">The sequence shown here is derived from an EMBL/GenBank/DDBJ whole genome shotgun (WGS) entry which is preliminary data.</text>
</comment>
<evidence type="ECO:0000313" key="15">
    <source>
        <dbReference type="Proteomes" id="UP000265715"/>
    </source>
</evidence>
<dbReference type="SUPFAM" id="SSF52374">
    <property type="entry name" value="Nucleotidylyl transferase"/>
    <property type="match status" value="1"/>
</dbReference>
<dbReference type="InterPro" id="IPR000924">
    <property type="entry name" value="Glu/Gln-tRNA-synth"/>
</dbReference>
<dbReference type="Pfam" id="PF20974">
    <property type="entry name" value="tRNA-synt_1c_C2"/>
    <property type="match status" value="1"/>
</dbReference>
<dbReference type="InterPro" id="IPR022861">
    <property type="entry name" value="Gln_tRNA_ligase_bac"/>
</dbReference>
<dbReference type="GO" id="GO:0006424">
    <property type="term" value="P:glutamyl-tRNA aminoacylation"/>
    <property type="evidence" value="ECO:0007669"/>
    <property type="project" value="UniProtKB-UniRule"/>
</dbReference>
<evidence type="ECO:0000256" key="7">
    <source>
        <dbReference type="ARBA" id="ARBA00023146"/>
    </source>
</evidence>
<dbReference type="PANTHER" id="PTHR43097">
    <property type="entry name" value="GLUTAMINE-TRNA LIGASE"/>
    <property type="match status" value="1"/>
</dbReference>
<feature type="region of interest" description="Disordered" evidence="12">
    <location>
        <begin position="605"/>
        <end position="637"/>
    </location>
</feature>
<evidence type="ECO:0000256" key="11">
    <source>
        <dbReference type="RuleBase" id="RU363037"/>
    </source>
</evidence>
<accession>A0A399ESC9</accession>
<evidence type="ECO:0000256" key="1">
    <source>
        <dbReference type="ARBA" id="ARBA00011123"/>
    </source>
</evidence>
<dbReference type="InterPro" id="IPR011035">
    <property type="entry name" value="Ribosomal_bL25/Gln-tRNA_synth"/>
</dbReference>
<dbReference type="InterPro" id="IPR023168">
    <property type="entry name" value="GatB_Yqey_C_2"/>
</dbReference>
<dbReference type="FunFam" id="1.10.10.410:FF:000001">
    <property type="entry name" value="Aspartyl/glutamyl-tRNA(Asn/Gln) amidotransferase subunit B"/>
    <property type="match status" value="1"/>
</dbReference>
<dbReference type="PRINTS" id="PR00987">
    <property type="entry name" value="TRNASYNTHGLU"/>
</dbReference>
<dbReference type="Gene3D" id="2.40.240.10">
    <property type="entry name" value="Ribosomal Protein L25, Chain P"/>
    <property type="match status" value="2"/>
</dbReference>
<evidence type="ECO:0000256" key="5">
    <source>
        <dbReference type="ARBA" id="ARBA00022840"/>
    </source>
</evidence>
<evidence type="ECO:0000259" key="13">
    <source>
        <dbReference type="SMART" id="SM00845"/>
    </source>
</evidence>
<evidence type="ECO:0000256" key="8">
    <source>
        <dbReference type="ARBA" id="ARBA00047380"/>
    </source>
</evidence>
<dbReference type="InterPro" id="IPR020056">
    <property type="entry name" value="Rbsml_bL25/Gln-tRNA_synth_N"/>
</dbReference>
<keyword evidence="7 10" id="KW-0030">Aminoacyl-tRNA synthetase</keyword>
<comment type="subunit">
    <text evidence="1">Heterotrimer of A, B and C subunits.</text>
</comment>
<dbReference type="InterPro" id="IPR014729">
    <property type="entry name" value="Rossmann-like_a/b/a_fold"/>
</dbReference>
<dbReference type="GO" id="GO:0004819">
    <property type="term" value="F:glutamine-tRNA ligase activity"/>
    <property type="evidence" value="ECO:0007669"/>
    <property type="project" value="UniProtKB-UniRule"/>
</dbReference>
<gene>
    <name evidence="10 14" type="primary">glnS</name>
    <name evidence="14" type="ORF">Mterra_01160</name>
</gene>
<evidence type="ECO:0000256" key="4">
    <source>
        <dbReference type="ARBA" id="ARBA00022741"/>
    </source>
</evidence>
<comment type="similarity">
    <text evidence="10 11">Belongs to the class-I aminoacyl-tRNA synthetase family.</text>
</comment>
<feature type="short sequence motif" description="'HIGH' region" evidence="10">
    <location>
        <begin position="42"/>
        <end position="52"/>
    </location>
</feature>
<feature type="binding site" evidence="10">
    <location>
        <begin position="43"/>
        <end position="45"/>
    </location>
    <ligand>
        <name>ATP</name>
        <dbReference type="ChEBI" id="CHEBI:30616"/>
    </ligand>
</feature>
<reference evidence="14 15" key="1">
    <citation type="submission" date="2018-08" db="EMBL/GenBank/DDBJ databases">
        <title>Meiothermus terrae DSM 26712 genome sequencing project.</title>
        <authorList>
            <person name="Da Costa M.S."/>
            <person name="Albuquerque L."/>
            <person name="Raposo P."/>
            <person name="Froufe H.J.C."/>
            <person name="Barroso C.S."/>
            <person name="Egas C."/>
        </authorList>
    </citation>
    <scope>NUCLEOTIDE SEQUENCE [LARGE SCALE GENOMIC DNA]</scope>
    <source>
        <strain evidence="14 15">DSM 26712</strain>
    </source>
</reference>
<evidence type="ECO:0000256" key="12">
    <source>
        <dbReference type="SAM" id="MobiDB-lite"/>
    </source>
</evidence>
<evidence type="ECO:0000313" key="14">
    <source>
        <dbReference type="EMBL" id="RIH87514.1"/>
    </source>
</evidence>
<protein>
    <recommendedName>
        <fullName evidence="10">Glutamine--tRNA ligase</fullName>
        <ecNumber evidence="10">6.1.1.18</ecNumber>
    </recommendedName>
    <alternativeName>
        <fullName evidence="10">Glutaminyl-tRNA synthetase</fullName>
        <shortName evidence="10">GlnRS</shortName>
    </alternativeName>
</protein>
<comment type="subunit">
    <text evidence="10">Monomer.</text>
</comment>
<dbReference type="Gene3D" id="1.10.10.410">
    <property type="match status" value="1"/>
</dbReference>
<dbReference type="FunFam" id="3.40.50.620:FF:000037">
    <property type="entry name" value="Glutamine--tRNA ligase cytoplasmic"/>
    <property type="match status" value="1"/>
</dbReference>
<evidence type="ECO:0000256" key="9">
    <source>
        <dbReference type="ARBA" id="ARBA00047913"/>
    </source>
</evidence>
<comment type="catalytic activity">
    <reaction evidence="10">
        <text>tRNA(Gln) + L-glutamine + ATP = L-glutaminyl-tRNA(Gln) + AMP + diphosphate</text>
        <dbReference type="Rhea" id="RHEA:20121"/>
        <dbReference type="Rhea" id="RHEA-COMP:9662"/>
        <dbReference type="Rhea" id="RHEA-COMP:9681"/>
        <dbReference type="ChEBI" id="CHEBI:30616"/>
        <dbReference type="ChEBI" id="CHEBI:33019"/>
        <dbReference type="ChEBI" id="CHEBI:58359"/>
        <dbReference type="ChEBI" id="CHEBI:78442"/>
        <dbReference type="ChEBI" id="CHEBI:78521"/>
        <dbReference type="ChEBI" id="CHEBI:456215"/>
        <dbReference type="EC" id="6.1.1.18"/>
    </reaction>
</comment>
<dbReference type="PANTHER" id="PTHR43097:SF5">
    <property type="entry name" value="GLUTAMATE--TRNA LIGASE"/>
    <property type="match status" value="1"/>
</dbReference>
<dbReference type="GO" id="GO:0005524">
    <property type="term" value="F:ATP binding"/>
    <property type="evidence" value="ECO:0007669"/>
    <property type="project" value="UniProtKB-UniRule"/>
</dbReference>
<evidence type="ECO:0000256" key="10">
    <source>
        <dbReference type="HAMAP-Rule" id="MF_00126"/>
    </source>
</evidence>
<dbReference type="HAMAP" id="MF_00126">
    <property type="entry name" value="Gln_tRNA_synth"/>
    <property type="match status" value="1"/>
</dbReference>
<dbReference type="RefSeq" id="WP_119314331.1">
    <property type="nucleotide sequence ID" value="NZ_QXDL01000034.1"/>
</dbReference>
<dbReference type="InterPro" id="IPR018027">
    <property type="entry name" value="Asn/Gln_amidotransferase"/>
</dbReference>
<dbReference type="Pfam" id="PF02637">
    <property type="entry name" value="GatB_Yqey"/>
    <property type="match status" value="1"/>
</dbReference>
<dbReference type="InterPro" id="IPR049437">
    <property type="entry name" value="tRNA-synt_1c_C2"/>
</dbReference>
<dbReference type="SMART" id="SM00845">
    <property type="entry name" value="GatB_Yqey"/>
    <property type="match status" value="1"/>
</dbReference>
<feature type="compositionally biased region" description="Basic and acidic residues" evidence="12">
    <location>
        <begin position="605"/>
        <end position="631"/>
    </location>
</feature>
<comment type="subcellular location">
    <subcellularLocation>
        <location evidence="10">Cytoplasm</location>
    </subcellularLocation>
</comment>
<dbReference type="InterPro" id="IPR020058">
    <property type="entry name" value="Glu/Gln-tRNA-synth_Ib_cat-dom"/>
</dbReference>
<keyword evidence="3 10" id="KW-0436">Ligase</keyword>
<dbReference type="Pfam" id="PF00749">
    <property type="entry name" value="tRNA-synt_1c"/>
    <property type="match status" value="1"/>
</dbReference>
<dbReference type="SUPFAM" id="SSF50715">
    <property type="entry name" value="Ribosomal protein L25-like"/>
    <property type="match status" value="1"/>
</dbReference>
<evidence type="ECO:0000256" key="3">
    <source>
        <dbReference type="ARBA" id="ARBA00022598"/>
    </source>
</evidence>
<keyword evidence="5 10" id="KW-0067">ATP-binding</keyword>
<name>A0A399ESC9_9DEIN</name>
<dbReference type="GO" id="GO:0050566">
    <property type="term" value="F:asparaginyl-tRNA synthase (glutamine-hydrolyzing) activity"/>
    <property type="evidence" value="ECO:0007669"/>
    <property type="project" value="RHEA"/>
</dbReference>
<keyword evidence="15" id="KW-1185">Reference proteome</keyword>
<dbReference type="SUPFAM" id="SSF89095">
    <property type="entry name" value="GatB/YqeY motif"/>
    <property type="match status" value="1"/>
</dbReference>
<dbReference type="GO" id="GO:0005829">
    <property type="term" value="C:cytosol"/>
    <property type="evidence" value="ECO:0007669"/>
    <property type="project" value="TreeGrafter"/>
</dbReference>
<dbReference type="InterPro" id="IPR020059">
    <property type="entry name" value="Glu/Gln-tRNA-synth_Ib_codon-bd"/>
</dbReference>